<dbReference type="NCBIfam" id="TIGR00092">
    <property type="entry name" value="redox-regulated ATPase YchF"/>
    <property type="match status" value="1"/>
</dbReference>
<name>A0A1J5T033_9ZZZZ</name>
<organism evidence="7">
    <name type="scientific">mine drainage metagenome</name>
    <dbReference type="NCBI Taxonomy" id="410659"/>
    <lineage>
        <taxon>unclassified sequences</taxon>
        <taxon>metagenomes</taxon>
        <taxon>ecological metagenomes</taxon>
    </lineage>
</organism>
<evidence type="ECO:0000256" key="4">
    <source>
        <dbReference type="ARBA" id="ARBA00022840"/>
    </source>
</evidence>
<evidence type="ECO:0000259" key="5">
    <source>
        <dbReference type="PROSITE" id="PS51710"/>
    </source>
</evidence>
<dbReference type="GO" id="GO:0005524">
    <property type="term" value="F:ATP binding"/>
    <property type="evidence" value="ECO:0007669"/>
    <property type="project" value="UniProtKB-KW"/>
</dbReference>
<evidence type="ECO:0000256" key="1">
    <source>
        <dbReference type="ARBA" id="ARBA00001946"/>
    </source>
</evidence>
<dbReference type="PROSITE" id="PS51710">
    <property type="entry name" value="G_OBG"/>
    <property type="match status" value="1"/>
</dbReference>
<dbReference type="PANTHER" id="PTHR23305:SF18">
    <property type="entry name" value="OBG-TYPE G DOMAIN-CONTAINING PROTEIN"/>
    <property type="match status" value="1"/>
</dbReference>
<accession>A0A1J5T033</accession>
<dbReference type="PROSITE" id="PS51880">
    <property type="entry name" value="TGS"/>
    <property type="match status" value="1"/>
</dbReference>
<dbReference type="GO" id="GO:0016887">
    <property type="term" value="F:ATP hydrolysis activity"/>
    <property type="evidence" value="ECO:0007669"/>
    <property type="project" value="InterPro"/>
</dbReference>
<keyword evidence="4" id="KW-0067">ATP-binding</keyword>
<dbReference type="InterPro" id="IPR027417">
    <property type="entry name" value="P-loop_NTPase"/>
</dbReference>
<dbReference type="Gene3D" id="1.10.150.300">
    <property type="entry name" value="TGS-like domain"/>
    <property type="match status" value="1"/>
</dbReference>
<dbReference type="PANTHER" id="PTHR23305">
    <property type="entry name" value="OBG GTPASE FAMILY"/>
    <property type="match status" value="1"/>
</dbReference>
<dbReference type="SUPFAM" id="SSF52540">
    <property type="entry name" value="P-loop containing nucleoside triphosphate hydrolases"/>
    <property type="match status" value="1"/>
</dbReference>
<dbReference type="InterPro" id="IPR004396">
    <property type="entry name" value="ATPase_YchF/OLA1"/>
</dbReference>
<dbReference type="InterPro" id="IPR013029">
    <property type="entry name" value="YchF_C"/>
</dbReference>
<reference evidence="7" key="1">
    <citation type="submission" date="2016-10" db="EMBL/GenBank/DDBJ databases">
        <title>Sequence of Gallionella enrichment culture.</title>
        <authorList>
            <person name="Poehlein A."/>
            <person name="Muehling M."/>
            <person name="Daniel R."/>
        </authorList>
    </citation>
    <scope>NUCLEOTIDE SEQUENCE</scope>
</reference>
<dbReference type="InterPro" id="IPR023192">
    <property type="entry name" value="TGS-like_dom_sf"/>
</dbReference>
<dbReference type="AlphaFoldDB" id="A0A1J5T033"/>
<dbReference type="GO" id="GO:0005737">
    <property type="term" value="C:cytoplasm"/>
    <property type="evidence" value="ECO:0007669"/>
    <property type="project" value="TreeGrafter"/>
</dbReference>
<proteinExistence type="inferred from homology"/>
<dbReference type="FunFam" id="3.10.20.30:FF:000001">
    <property type="entry name" value="Ribosome-binding ATPase YchF"/>
    <property type="match status" value="1"/>
</dbReference>
<dbReference type="SUPFAM" id="SSF81271">
    <property type="entry name" value="TGS-like"/>
    <property type="match status" value="1"/>
</dbReference>
<dbReference type="InterPro" id="IPR006073">
    <property type="entry name" value="GTP-bd"/>
</dbReference>
<dbReference type="FunFam" id="1.10.150.300:FF:000001">
    <property type="entry name" value="Ribosome-binding ATPase YchF"/>
    <property type="match status" value="1"/>
</dbReference>
<dbReference type="PIRSF" id="PIRSF006641">
    <property type="entry name" value="CHP00092"/>
    <property type="match status" value="1"/>
</dbReference>
<comment type="cofactor">
    <cofactor evidence="1">
        <name>Mg(2+)</name>
        <dbReference type="ChEBI" id="CHEBI:18420"/>
    </cofactor>
</comment>
<keyword evidence="2" id="KW-0479">Metal-binding</keyword>
<dbReference type="Gene3D" id="3.10.20.30">
    <property type="match status" value="1"/>
</dbReference>
<keyword evidence="3" id="KW-0547">Nucleotide-binding</keyword>
<dbReference type="CDD" id="cd01900">
    <property type="entry name" value="YchF"/>
    <property type="match status" value="1"/>
</dbReference>
<dbReference type="GO" id="GO:0046872">
    <property type="term" value="F:metal ion binding"/>
    <property type="evidence" value="ECO:0007669"/>
    <property type="project" value="UniProtKB-KW"/>
</dbReference>
<gene>
    <name evidence="7" type="primary">ychF_6</name>
    <name evidence="7" type="ORF">GALL_123420</name>
</gene>
<dbReference type="InterPro" id="IPR012675">
    <property type="entry name" value="Beta-grasp_dom_sf"/>
</dbReference>
<dbReference type="InterPro" id="IPR031167">
    <property type="entry name" value="G_OBG"/>
</dbReference>
<evidence type="ECO:0000313" key="7">
    <source>
        <dbReference type="EMBL" id="OIR05598.1"/>
    </source>
</evidence>
<dbReference type="InterPro" id="IPR004095">
    <property type="entry name" value="TGS"/>
</dbReference>
<comment type="caution">
    <text evidence="7">The sequence shown here is derived from an EMBL/GenBank/DDBJ whole genome shotgun (WGS) entry which is preliminary data.</text>
</comment>
<dbReference type="HAMAP" id="MF_00944">
    <property type="entry name" value="YchF_OLA1_ATPase"/>
    <property type="match status" value="1"/>
</dbReference>
<evidence type="ECO:0000256" key="3">
    <source>
        <dbReference type="ARBA" id="ARBA00022741"/>
    </source>
</evidence>
<dbReference type="CDD" id="cd04867">
    <property type="entry name" value="TGS_YchF_OLA1"/>
    <property type="match status" value="1"/>
</dbReference>
<dbReference type="InterPro" id="IPR012676">
    <property type="entry name" value="TGS-like"/>
</dbReference>
<feature type="domain" description="TGS" evidence="6">
    <location>
        <begin position="278"/>
        <end position="361"/>
    </location>
</feature>
<evidence type="ECO:0000259" key="6">
    <source>
        <dbReference type="PROSITE" id="PS51880"/>
    </source>
</evidence>
<dbReference type="Pfam" id="PF01926">
    <property type="entry name" value="MMR_HSR1"/>
    <property type="match status" value="1"/>
</dbReference>
<dbReference type="EMBL" id="MLJW01000049">
    <property type="protein sequence ID" value="OIR05598.1"/>
    <property type="molecule type" value="Genomic_DNA"/>
</dbReference>
<dbReference type="Gene3D" id="3.40.50.300">
    <property type="entry name" value="P-loop containing nucleotide triphosphate hydrolases"/>
    <property type="match status" value="1"/>
</dbReference>
<dbReference type="GO" id="GO:0005525">
    <property type="term" value="F:GTP binding"/>
    <property type="evidence" value="ECO:0007669"/>
    <property type="project" value="InterPro"/>
</dbReference>
<feature type="domain" description="OBG-type G" evidence="5">
    <location>
        <begin position="3"/>
        <end position="256"/>
    </location>
</feature>
<dbReference type="Pfam" id="PF06071">
    <property type="entry name" value="YchF-GTPase_C"/>
    <property type="match status" value="1"/>
</dbReference>
<dbReference type="InterPro" id="IPR041706">
    <property type="entry name" value="YchF_N"/>
</dbReference>
<protein>
    <submittedName>
        <fullName evidence="7">Ribosome-binding ATPase YchF</fullName>
    </submittedName>
</protein>
<evidence type="ECO:0000256" key="2">
    <source>
        <dbReference type="ARBA" id="ARBA00022723"/>
    </source>
</evidence>
<sequence>MSLKCGIVGLPNVGKSTLFNALTKAGIAAENYPFCTIEPNVGIVEVPDPRMAELAKIVNPQRMQPAIVEFVDIAGLVAGASKGEGLGNQFLANIRETDAIVNVVRCFDDPNVVHVAGKVDPISDIEVILTELALADLAVVERTIQRDGKKAKSGDKDAQKLVAVLERLLPHLNEGKPARTFGLSDEEKQLIKPLCLLTIKPAMYVGNVLEDGFENNPHLDRLREHAAKEGAPVVALCAKIEAELADLEEADKKEFLADLGLDEPGLNRLIRTGYELLGLQTYFTAGVKEVRAWTIHKGDTAPQAAGVIHTDFEKGFIRAQTISYADFIACGGEAGAKEKGKMRVEGKDYVVQDGDVMNFLFNV</sequence>
<dbReference type="PRINTS" id="PR00326">
    <property type="entry name" value="GTP1OBG"/>
</dbReference>